<evidence type="ECO:0000256" key="3">
    <source>
        <dbReference type="SAM" id="MobiDB-lite"/>
    </source>
</evidence>
<dbReference type="Pfam" id="PF03602">
    <property type="entry name" value="Cons_hypoth95"/>
    <property type="match status" value="1"/>
</dbReference>
<dbReference type="PANTHER" id="PTHR43542:SF1">
    <property type="entry name" value="METHYLTRANSFERASE"/>
    <property type="match status" value="1"/>
</dbReference>
<keyword evidence="5" id="KW-1185">Reference proteome</keyword>
<dbReference type="SUPFAM" id="SSF53335">
    <property type="entry name" value="S-adenosyl-L-methionine-dependent methyltransferases"/>
    <property type="match status" value="1"/>
</dbReference>
<dbReference type="EMBL" id="CM009757">
    <property type="protein sequence ID" value="PUZ37137.1"/>
    <property type="molecule type" value="Genomic_DNA"/>
</dbReference>
<dbReference type="PANTHER" id="PTHR43542">
    <property type="entry name" value="METHYLTRANSFERASE"/>
    <property type="match status" value="1"/>
</dbReference>
<dbReference type="InterPro" id="IPR029063">
    <property type="entry name" value="SAM-dependent_MTases_sf"/>
</dbReference>
<keyword evidence="2" id="KW-0808">Transferase</keyword>
<dbReference type="OrthoDB" id="3548at2759"/>
<protein>
    <submittedName>
        <fullName evidence="4">Uncharacterized protein</fullName>
    </submittedName>
</protein>
<gene>
    <name evidence="4" type="ORF">GQ55_9G093800</name>
</gene>
<keyword evidence="1" id="KW-0489">Methyltransferase</keyword>
<reference evidence="4 5" key="1">
    <citation type="submission" date="2018-04" db="EMBL/GenBank/DDBJ databases">
        <title>WGS assembly of Panicum hallii var. hallii HAL2.</title>
        <authorList>
            <person name="Lovell J."/>
            <person name="Jenkins J."/>
            <person name="Lowry D."/>
            <person name="Mamidi S."/>
            <person name="Sreedasyam A."/>
            <person name="Weng X."/>
            <person name="Barry K."/>
            <person name="Bonette J."/>
            <person name="Campitelli B."/>
            <person name="Daum C."/>
            <person name="Gordon S."/>
            <person name="Gould B."/>
            <person name="Lipzen A."/>
            <person name="MacQueen A."/>
            <person name="Palacio-Mejia J."/>
            <person name="Plott C."/>
            <person name="Shakirov E."/>
            <person name="Shu S."/>
            <person name="Yoshinaga Y."/>
            <person name="Zane M."/>
            <person name="Rokhsar D."/>
            <person name="Grimwood J."/>
            <person name="Schmutz J."/>
            <person name="Juenger T."/>
        </authorList>
    </citation>
    <scope>NUCLEOTIDE SEQUENCE [LARGE SCALE GENOMIC DNA]</scope>
    <source>
        <strain evidence="5">cv. HAL2</strain>
        <strain evidence="4">HAL2</strain>
    </source>
</reference>
<feature type="compositionally biased region" description="Acidic residues" evidence="3">
    <location>
        <begin position="199"/>
        <end position="209"/>
    </location>
</feature>
<dbReference type="Gramene" id="PUZ37135">
    <property type="protein sequence ID" value="PUZ37135"/>
    <property type="gene ID" value="GQ55_9G093800"/>
</dbReference>
<dbReference type="EMBL" id="CM009757">
    <property type="protein sequence ID" value="PUZ37136.1"/>
    <property type="molecule type" value="Genomic_DNA"/>
</dbReference>
<evidence type="ECO:0000256" key="1">
    <source>
        <dbReference type="ARBA" id="ARBA00022603"/>
    </source>
</evidence>
<dbReference type="Proteomes" id="UP000244336">
    <property type="component" value="Chromosome 9"/>
</dbReference>
<dbReference type="Gramene" id="PUZ37137">
    <property type="protein sequence ID" value="PUZ37137"/>
    <property type="gene ID" value="GQ55_9G093800"/>
</dbReference>
<feature type="region of interest" description="Disordered" evidence="3">
    <location>
        <begin position="118"/>
        <end position="158"/>
    </location>
</feature>
<dbReference type="InterPro" id="IPR004398">
    <property type="entry name" value="RNA_MeTrfase_RsmD"/>
</dbReference>
<dbReference type="GO" id="GO:0008168">
    <property type="term" value="F:methyltransferase activity"/>
    <property type="evidence" value="ECO:0007669"/>
    <property type="project" value="UniProtKB-KW"/>
</dbReference>
<sequence length="449" mass="49596">MNRRRRGRASGGGRRGERKGHALNSQRSTWRRGHGNRAVGRGGGPGRGAIQDNGSEMILFFFFFNEVFPPIAVTATSVARALCSLTRMAHCHRDRPSFVHLGRPDTIGLSRARKPLLSPLVSSPGKERALPSSPSPMASSTLAAPPFLQTLPAPNPSKRVSFRTSVRRLPVAASAAPSGAAAAARERRRFLERYGLNPDDFEDDAEEDPREERRRDRQGRRRSGRGEKAAEAAVAPAKAAEPRETHKLLQVLGGKVRRRKLLSPKDRNVRPMMEVVRGAAFDILQSAGGSPASLRPGRWLDLYSGTGSVGIEAMSRGCSEAHFVEMDPWVISEVLKPNLECTGFLDVSQIHMLRVENFLANAEKSQGKYPSFDYISVTPPYLEVNYSTLLDQLARSPLVGKDCFILVEYPLKTDMADSCGNLVKIADRRFGRTNLLIYGPTWSEKKRRT</sequence>
<dbReference type="AlphaFoldDB" id="A0A2T7C1E7"/>
<evidence type="ECO:0000313" key="5">
    <source>
        <dbReference type="Proteomes" id="UP000244336"/>
    </source>
</evidence>
<feature type="region of interest" description="Disordered" evidence="3">
    <location>
        <begin position="197"/>
        <end position="243"/>
    </location>
</feature>
<accession>A0A2T7C1E7</accession>
<evidence type="ECO:0000313" key="4">
    <source>
        <dbReference type="EMBL" id="PUZ37135.1"/>
    </source>
</evidence>
<proteinExistence type="predicted"/>
<dbReference type="EMBL" id="CM009757">
    <property type="protein sequence ID" value="PUZ37135.1"/>
    <property type="molecule type" value="Genomic_DNA"/>
</dbReference>
<dbReference type="GO" id="GO:0031167">
    <property type="term" value="P:rRNA methylation"/>
    <property type="evidence" value="ECO:0007669"/>
    <property type="project" value="InterPro"/>
</dbReference>
<dbReference type="Gramene" id="PUZ37136">
    <property type="protein sequence ID" value="PUZ37136"/>
    <property type="gene ID" value="GQ55_9G093800"/>
</dbReference>
<evidence type="ECO:0000256" key="2">
    <source>
        <dbReference type="ARBA" id="ARBA00022679"/>
    </source>
</evidence>
<feature type="region of interest" description="Disordered" evidence="3">
    <location>
        <begin position="1"/>
        <end position="49"/>
    </location>
</feature>
<feature type="compositionally biased region" description="Low complexity" evidence="3">
    <location>
        <begin position="130"/>
        <end position="146"/>
    </location>
</feature>
<organism evidence="4 5">
    <name type="scientific">Panicum hallii var. hallii</name>
    <dbReference type="NCBI Taxonomy" id="1504633"/>
    <lineage>
        <taxon>Eukaryota</taxon>
        <taxon>Viridiplantae</taxon>
        <taxon>Streptophyta</taxon>
        <taxon>Embryophyta</taxon>
        <taxon>Tracheophyta</taxon>
        <taxon>Spermatophyta</taxon>
        <taxon>Magnoliopsida</taxon>
        <taxon>Liliopsida</taxon>
        <taxon>Poales</taxon>
        <taxon>Poaceae</taxon>
        <taxon>PACMAD clade</taxon>
        <taxon>Panicoideae</taxon>
        <taxon>Panicodae</taxon>
        <taxon>Paniceae</taxon>
        <taxon>Panicinae</taxon>
        <taxon>Panicum</taxon>
        <taxon>Panicum sect. Panicum</taxon>
    </lineage>
</organism>
<dbReference type="Gene3D" id="3.40.50.150">
    <property type="entry name" value="Vaccinia Virus protein VP39"/>
    <property type="match status" value="1"/>
</dbReference>
<name>A0A2T7C1E7_9POAL</name>